<gene>
    <name evidence="1" type="ORF">SAMN05192565_11234</name>
</gene>
<name>A0A1I2UVQ9_9HYPH</name>
<proteinExistence type="predicted"/>
<reference evidence="2" key="1">
    <citation type="submission" date="2016-10" db="EMBL/GenBank/DDBJ databases">
        <authorList>
            <person name="Varghese N."/>
            <person name="Submissions S."/>
        </authorList>
    </citation>
    <scope>NUCLEOTIDE SEQUENCE [LARGE SCALE GENOMIC DNA]</scope>
    <source>
        <strain evidence="2">Gh-105</strain>
    </source>
</reference>
<protein>
    <recommendedName>
        <fullName evidence="3">XRE family transcriptional regulator</fullName>
    </recommendedName>
</protein>
<keyword evidence="2" id="KW-1185">Reference proteome</keyword>
<dbReference type="STRING" id="582675.SAMN05192565_11234"/>
<dbReference type="EMBL" id="FOPM01000012">
    <property type="protein sequence ID" value="SFG81244.1"/>
    <property type="molecule type" value="Genomic_DNA"/>
</dbReference>
<dbReference type="RefSeq" id="WP_091972155.1">
    <property type="nucleotide sequence ID" value="NZ_FOPM01000012.1"/>
</dbReference>
<sequence length="81" mass="8315">MASTSAPERAVDPPRLVTDDDVLDLLRAAVAQAGSQRAFALAAGVNEGDLSSALSGRRPPSTPLRRAVSVEHALVHVGGCL</sequence>
<organism evidence="1 2">
    <name type="scientific">Methylobacterium gossipiicola</name>
    <dbReference type="NCBI Taxonomy" id="582675"/>
    <lineage>
        <taxon>Bacteria</taxon>
        <taxon>Pseudomonadati</taxon>
        <taxon>Pseudomonadota</taxon>
        <taxon>Alphaproteobacteria</taxon>
        <taxon>Hyphomicrobiales</taxon>
        <taxon>Methylobacteriaceae</taxon>
        <taxon>Methylobacterium</taxon>
    </lineage>
</organism>
<evidence type="ECO:0000313" key="1">
    <source>
        <dbReference type="EMBL" id="SFG81244.1"/>
    </source>
</evidence>
<dbReference type="AlphaFoldDB" id="A0A1I2UVQ9"/>
<evidence type="ECO:0008006" key="3">
    <source>
        <dbReference type="Google" id="ProtNLM"/>
    </source>
</evidence>
<dbReference type="OrthoDB" id="7282507at2"/>
<dbReference type="Proteomes" id="UP000199229">
    <property type="component" value="Unassembled WGS sequence"/>
</dbReference>
<accession>A0A1I2UVQ9</accession>
<evidence type="ECO:0000313" key="2">
    <source>
        <dbReference type="Proteomes" id="UP000199229"/>
    </source>
</evidence>